<evidence type="ECO:0000256" key="9">
    <source>
        <dbReference type="ARBA" id="ARBA00076414"/>
    </source>
</evidence>
<gene>
    <name evidence="10 14" type="primary">grpE</name>
    <name evidence="14" type="ORF">BN1048_00740</name>
</gene>
<evidence type="ECO:0000256" key="12">
    <source>
        <dbReference type="RuleBase" id="RU004478"/>
    </source>
</evidence>
<keyword evidence="15" id="KW-1185">Reference proteome</keyword>
<keyword evidence="6 10" id="KW-0143">Chaperone</keyword>
<protein>
    <recommendedName>
        <fullName evidence="8 10">Protein GrpE</fullName>
    </recommendedName>
    <alternativeName>
        <fullName evidence="9 10">HSP-70 cofactor</fullName>
    </alternativeName>
</protein>
<dbReference type="Gene3D" id="3.90.20.20">
    <property type="match status" value="1"/>
</dbReference>
<dbReference type="GO" id="GO:0051082">
    <property type="term" value="F:unfolded protein binding"/>
    <property type="evidence" value="ECO:0007669"/>
    <property type="project" value="TreeGrafter"/>
</dbReference>
<dbReference type="GO" id="GO:0005737">
    <property type="term" value="C:cytoplasm"/>
    <property type="evidence" value="ECO:0007669"/>
    <property type="project" value="UniProtKB-SubCell"/>
</dbReference>
<dbReference type="CDD" id="cd00446">
    <property type="entry name" value="GrpE"/>
    <property type="match status" value="1"/>
</dbReference>
<evidence type="ECO:0000256" key="8">
    <source>
        <dbReference type="ARBA" id="ARBA00072274"/>
    </source>
</evidence>
<dbReference type="EMBL" id="CCSE01000001">
    <property type="protein sequence ID" value="CDZ99950.1"/>
    <property type="molecule type" value="Genomic_DNA"/>
</dbReference>
<comment type="function">
    <text evidence="7 10 11">Participates actively in the response to hyperosmotic and heat shock by preventing the aggregation of stress-denatured proteins, in association with DnaK and GrpE. It is the nucleotide exchange factor for DnaK and may function as a thermosensor. Unfolded proteins bind initially to DnaJ; upon interaction with the DnaJ-bound protein, DnaK hydrolyzes its bound ATP, resulting in the formation of a stable complex. GrpE releases ADP from DnaK; ATP binding to DnaK triggers the release of the substrate protein, thus completing the reaction cycle. Several rounds of ATP-dependent interactions between DnaJ, DnaK and GrpE are required for fully efficient folding.</text>
</comment>
<comment type="subcellular location">
    <subcellularLocation>
        <location evidence="1 10">Cytoplasm</location>
    </subcellularLocation>
</comment>
<dbReference type="GO" id="GO:0042803">
    <property type="term" value="F:protein homodimerization activity"/>
    <property type="evidence" value="ECO:0007669"/>
    <property type="project" value="InterPro"/>
</dbReference>
<evidence type="ECO:0000256" key="7">
    <source>
        <dbReference type="ARBA" id="ARBA00053401"/>
    </source>
</evidence>
<dbReference type="eggNOG" id="COG0576">
    <property type="taxonomic scope" value="Bacteria"/>
</dbReference>
<evidence type="ECO:0000256" key="6">
    <source>
        <dbReference type="ARBA" id="ARBA00023186"/>
    </source>
</evidence>
<keyword evidence="4 10" id="KW-0963">Cytoplasm</keyword>
<dbReference type="AlphaFoldDB" id="A0A078M169"/>
<comment type="subunit">
    <text evidence="3 10">Homodimer.</text>
</comment>
<dbReference type="Gene3D" id="2.30.22.10">
    <property type="entry name" value="Head domain of nucleotide exchange factor GrpE"/>
    <property type="match status" value="1"/>
</dbReference>
<evidence type="ECO:0000256" key="2">
    <source>
        <dbReference type="ARBA" id="ARBA00009054"/>
    </source>
</evidence>
<dbReference type="SUPFAM" id="SSF51064">
    <property type="entry name" value="Head domain of nucleotide exchange factor GrpE"/>
    <property type="match status" value="1"/>
</dbReference>
<dbReference type="PRINTS" id="PR00773">
    <property type="entry name" value="GRPEPROTEIN"/>
</dbReference>
<feature type="region of interest" description="Disordered" evidence="13">
    <location>
        <begin position="1"/>
        <end position="63"/>
    </location>
</feature>
<evidence type="ECO:0000256" key="13">
    <source>
        <dbReference type="SAM" id="MobiDB-lite"/>
    </source>
</evidence>
<proteinExistence type="inferred from homology"/>
<comment type="similarity">
    <text evidence="2 10 12">Belongs to the GrpE family.</text>
</comment>
<dbReference type="FunFam" id="2.30.22.10:FF:000001">
    <property type="entry name" value="Protein GrpE"/>
    <property type="match status" value="1"/>
</dbReference>
<dbReference type="GO" id="GO:0000774">
    <property type="term" value="F:adenyl-nucleotide exchange factor activity"/>
    <property type="evidence" value="ECO:0007669"/>
    <property type="project" value="InterPro"/>
</dbReference>
<name>A0A078M169_9STAP</name>
<dbReference type="SUPFAM" id="SSF58014">
    <property type="entry name" value="Coiled-coil domain of nucleotide exchange factor GrpE"/>
    <property type="match status" value="1"/>
</dbReference>
<dbReference type="PROSITE" id="PS01071">
    <property type="entry name" value="GRPE"/>
    <property type="match status" value="1"/>
</dbReference>
<dbReference type="InterPro" id="IPR009012">
    <property type="entry name" value="GrpE_head"/>
</dbReference>
<dbReference type="HOGENOM" id="CLU_057217_6_3_9"/>
<reference evidence="14 15" key="1">
    <citation type="submission" date="2014-07" db="EMBL/GenBank/DDBJ databases">
        <authorList>
            <person name="Urmite Genomes Urmite Genomes"/>
        </authorList>
    </citation>
    <scope>NUCLEOTIDE SEQUENCE [LARGE SCALE GENOMIC DNA]</scope>
    <source>
        <strain evidence="14 15">13MG44_air</strain>
    </source>
</reference>
<dbReference type="InterPro" id="IPR013805">
    <property type="entry name" value="GrpE_CC"/>
</dbReference>
<evidence type="ECO:0000256" key="4">
    <source>
        <dbReference type="ARBA" id="ARBA00022490"/>
    </source>
</evidence>
<dbReference type="InterPro" id="IPR000740">
    <property type="entry name" value="GrpE"/>
</dbReference>
<evidence type="ECO:0000256" key="11">
    <source>
        <dbReference type="RuleBase" id="RU000639"/>
    </source>
</evidence>
<evidence type="ECO:0000256" key="1">
    <source>
        <dbReference type="ARBA" id="ARBA00004496"/>
    </source>
</evidence>
<dbReference type="RefSeq" id="WP_035808569.1">
    <property type="nucleotide sequence ID" value="NZ_CCSE01000001.1"/>
</dbReference>
<dbReference type="STRING" id="1461582.BN1048_00740"/>
<evidence type="ECO:0000256" key="3">
    <source>
        <dbReference type="ARBA" id="ARBA00011738"/>
    </source>
</evidence>
<evidence type="ECO:0000256" key="10">
    <source>
        <dbReference type="HAMAP-Rule" id="MF_01151"/>
    </source>
</evidence>
<dbReference type="HAMAP" id="MF_01151">
    <property type="entry name" value="GrpE"/>
    <property type="match status" value="1"/>
</dbReference>
<dbReference type="PANTHER" id="PTHR21237">
    <property type="entry name" value="GRPE PROTEIN"/>
    <property type="match status" value="1"/>
</dbReference>
<dbReference type="GO" id="GO:0051087">
    <property type="term" value="F:protein-folding chaperone binding"/>
    <property type="evidence" value="ECO:0007669"/>
    <property type="project" value="InterPro"/>
</dbReference>
<dbReference type="Proteomes" id="UP000044136">
    <property type="component" value="Unassembled WGS sequence"/>
</dbReference>
<dbReference type="Pfam" id="PF01025">
    <property type="entry name" value="GrpE"/>
    <property type="match status" value="1"/>
</dbReference>
<sequence length="204" mass="23388">MTNEEEKDTAVNETSETAPEETKEQADTEAAAETEKTETEEAPAEETAKETEEVTEEDEISALKEQIEESENKYLKLYAEFENFKRRNRQEAEINNKYKDQKFAENLLPVLDNLERALAIDGTDESFIALNKGVEMVYNNLVETLEKHDIKAIDALDQPFDPNFHQAVMTEASDKDSDIVIEEFQKGYILKDRVIRPTMVKVSE</sequence>
<organism evidence="14 15">
    <name type="scientific">Jeotgalicoccus saudimassiliensis</name>
    <dbReference type="NCBI Taxonomy" id="1461582"/>
    <lineage>
        <taxon>Bacteria</taxon>
        <taxon>Bacillati</taxon>
        <taxon>Bacillota</taxon>
        <taxon>Bacilli</taxon>
        <taxon>Bacillales</taxon>
        <taxon>Staphylococcaceae</taxon>
        <taxon>Jeotgalicoccus</taxon>
    </lineage>
</organism>
<dbReference type="OrthoDB" id="9812586at2"/>
<keyword evidence="5 10" id="KW-0346">Stress response</keyword>
<accession>A0A078M169</accession>
<evidence type="ECO:0000256" key="5">
    <source>
        <dbReference type="ARBA" id="ARBA00023016"/>
    </source>
</evidence>
<dbReference type="GO" id="GO:0006457">
    <property type="term" value="P:protein folding"/>
    <property type="evidence" value="ECO:0007669"/>
    <property type="project" value="InterPro"/>
</dbReference>
<evidence type="ECO:0000313" key="14">
    <source>
        <dbReference type="EMBL" id="CDZ99950.1"/>
    </source>
</evidence>
<dbReference type="NCBIfam" id="NF010738">
    <property type="entry name" value="PRK14140.1"/>
    <property type="match status" value="1"/>
</dbReference>
<dbReference type="PANTHER" id="PTHR21237:SF23">
    <property type="entry name" value="GRPE PROTEIN HOMOLOG, MITOCHONDRIAL"/>
    <property type="match status" value="1"/>
</dbReference>
<evidence type="ECO:0000313" key="15">
    <source>
        <dbReference type="Proteomes" id="UP000044136"/>
    </source>
</evidence>